<organism evidence="1">
    <name type="scientific">marine sediment metagenome</name>
    <dbReference type="NCBI Taxonomy" id="412755"/>
    <lineage>
        <taxon>unclassified sequences</taxon>
        <taxon>metagenomes</taxon>
        <taxon>ecological metagenomes</taxon>
    </lineage>
</organism>
<accession>A0A0F9MRW8</accession>
<dbReference type="AlphaFoldDB" id="A0A0F9MRW8"/>
<evidence type="ECO:0000313" key="1">
    <source>
        <dbReference type="EMBL" id="KKM79380.1"/>
    </source>
</evidence>
<gene>
    <name evidence="1" type="ORF">LCGC14_1350560</name>
</gene>
<reference evidence="1" key="1">
    <citation type="journal article" date="2015" name="Nature">
        <title>Complex archaea that bridge the gap between prokaryotes and eukaryotes.</title>
        <authorList>
            <person name="Spang A."/>
            <person name="Saw J.H."/>
            <person name="Jorgensen S.L."/>
            <person name="Zaremba-Niedzwiedzka K."/>
            <person name="Martijn J."/>
            <person name="Lind A.E."/>
            <person name="van Eijk R."/>
            <person name="Schleper C."/>
            <person name="Guy L."/>
            <person name="Ettema T.J."/>
        </authorList>
    </citation>
    <scope>NUCLEOTIDE SEQUENCE</scope>
</reference>
<protein>
    <submittedName>
        <fullName evidence="1">Uncharacterized protein</fullName>
    </submittedName>
</protein>
<sequence length="132" mass="15331">MVRLTANYRQMSLDLTLHSPTLVDKTCFHCGSRYQEVEELFNANITHNLGKMAREAQLYNYLWRPDEIDITFAKELIDPLTLGLEELKENPDTYKKLNPKNGWGSYEGFVEWVEGYLEACKENPDALINVSR</sequence>
<dbReference type="EMBL" id="LAZR01008344">
    <property type="protein sequence ID" value="KKM79380.1"/>
    <property type="molecule type" value="Genomic_DNA"/>
</dbReference>
<comment type="caution">
    <text evidence="1">The sequence shown here is derived from an EMBL/GenBank/DDBJ whole genome shotgun (WGS) entry which is preliminary data.</text>
</comment>
<proteinExistence type="predicted"/>
<name>A0A0F9MRW8_9ZZZZ</name>